<dbReference type="InterPro" id="IPR014878">
    <property type="entry name" value="THAP4-like_heme-bd"/>
</dbReference>
<dbReference type="CDD" id="cd07828">
    <property type="entry name" value="lipocalin_heme-bd-THAP4-like"/>
    <property type="match status" value="1"/>
</dbReference>
<comment type="caution">
    <text evidence="6">The sequence shown here is derived from an EMBL/GenBank/DDBJ whole genome shotgun (WGS) entry which is preliminary data.</text>
</comment>
<evidence type="ECO:0000259" key="5">
    <source>
        <dbReference type="Pfam" id="PF08768"/>
    </source>
</evidence>
<dbReference type="Gene3D" id="2.40.128.20">
    <property type="match status" value="1"/>
</dbReference>
<evidence type="ECO:0000256" key="3">
    <source>
        <dbReference type="ARBA" id="ARBA00023235"/>
    </source>
</evidence>
<proteinExistence type="inferred from homology"/>
<comment type="function">
    <text evidence="4">Heme-binding protein able to scavenge peroxynitrite and to protect free L-tyrosine against peroxynitrite-mediated nitration, by acting as a peroxynitrite isomerase that converts peroxynitrite to nitrate. Therefore, this protein likely plays a role in peroxynitrite sensing and in the detoxification of reactive nitrogen and oxygen species (RNS and ROS, respectively). Is able to bind nitric oxide (NO) in vitro, but may act as a sensor of peroxynitrite levels in vivo.</text>
</comment>
<dbReference type="InterPro" id="IPR022939">
    <property type="entry name" value="Nb(III)_bact/plant"/>
</dbReference>
<keyword evidence="2 4" id="KW-0408">Iron</keyword>
<dbReference type="InterPro" id="IPR045165">
    <property type="entry name" value="Nitrobindin"/>
</dbReference>
<dbReference type="PANTHER" id="PTHR15854:SF4">
    <property type="entry name" value="PEROXYNITRITE ISOMERASE THAP4"/>
    <property type="match status" value="1"/>
</dbReference>
<comment type="cofactor">
    <cofactor evidence="4">
        <name>heme b</name>
        <dbReference type="ChEBI" id="CHEBI:60344"/>
    </cofactor>
    <text evidence="4">Binds 1 heme b group per subunit, that coordinates a highly solvent-exposed Fe(III) atom.</text>
</comment>
<name>A0ABQ3GMU8_9MICC</name>
<sequence>MPIEIPTDLTPELVPLSWLLGTWEGMGRLGEGAVDDEYFLQRVQFATDGLPHLQYRSESWLTQEDGTVLRPLAVEMGFWQLERDQVEGDGGPGMVPGDVVPTLRTAEDVEQYRSDDGFRIQASIVHPGGINEHYRGVINGPRIQLETDQVMRGAGAKEYAQASRIYGLVDGDLFWRWDSAGAGESLTAHASAVLKKLGAQPQNDHGAAGSA</sequence>
<dbReference type="Proteomes" id="UP000642819">
    <property type="component" value="Unassembled WGS sequence"/>
</dbReference>
<gene>
    <name evidence="6" type="ORF">GCM10008096_29720</name>
</gene>
<keyword evidence="3 4" id="KW-0413">Isomerase</keyword>
<dbReference type="EMBL" id="BMXK01000018">
    <property type="protein sequence ID" value="GHD13477.1"/>
    <property type="molecule type" value="Genomic_DNA"/>
</dbReference>
<comment type="similarity">
    <text evidence="4">Belongs to the nitrobindin family.</text>
</comment>
<dbReference type="EC" id="5.99.-.-" evidence="4"/>
<organism evidence="6 7">
    <name type="scientific">Zhihengliuella salsuginis</name>
    <dbReference type="NCBI Taxonomy" id="578222"/>
    <lineage>
        <taxon>Bacteria</taxon>
        <taxon>Bacillati</taxon>
        <taxon>Actinomycetota</taxon>
        <taxon>Actinomycetes</taxon>
        <taxon>Micrococcales</taxon>
        <taxon>Micrococcaceae</taxon>
        <taxon>Zhihengliuella</taxon>
    </lineage>
</organism>
<accession>A0ABQ3GMU8</accession>
<protein>
    <recommendedName>
        <fullName evidence="4">Peroxynitrite isomerase</fullName>
        <ecNumber evidence="4">5.99.-.-</ecNumber>
    </recommendedName>
    <alternativeName>
        <fullName evidence="4">Ferric nitrobindin</fullName>
        <shortName evidence="4">Nb(III)</shortName>
    </alternativeName>
</protein>
<keyword evidence="1 4" id="KW-0349">Heme</keyword>
<feature type="binding site" evidence="4">
    <location>
        <position position="157"/>
    </location>
    <ligand>
        <name>heme b</name>
        <dbReference type="ChEBI" id="CHEBI:60344"/>
    </ligand>
</feature>
<reference evidence="7" key="1">
    <citation type="journal article" date="2019" name="Int. J. Syst. Evol. Microbiol.">
        <title>The Global Catalogue of Microorganisms (GCM) 10K type strain sequencing project: providing services to taxonomists for standard genome sequencing and annotation.</title>
        <authorList>
            <consortium name="The Broad Institute Genomics Platform"/>
            <consortium name="The Broad Institute Genome Sequencing Center for Infectious Disease"/>
            <person name="Wu L."/>
            <person name="Ma J."/>
        </authorList>
    </citation>
    <scope>NUCLEOTIDE SEQUENCE [LARGE SCALE GENOMIC DNA]</scope>
    <source>
        <strain evidence="7">KCTC 19466</strain>
    </source>
</reference>
<dbReference type="HAMAP" id="MF_01297">
    <property type="entry name" value="nitrobindin"/>
    <property type="match status" value="1"/>
</dbReference>
<keyword evidence="4" id="KW-0479">Metal-binding</keyword>
<comment type="pathway">
    <text evidence="4">Nitrogen metabolism.</text>
</comment>
<dbReference type="RefSeq" id="WP_189351492.1">
    <property type="nucleotide sequence ID" value="NZ_BMXK01000018.1"/>
</dbReference>
<dbReference type="SUPFAM" id="SSF50814">
    <property type="entry name" value="Lipocalins"/>
    <property type="match status" value="1"/>
</dbReference>
<evidence type="ECO:0000256" key="2">
    <source>
        <dbReference type="ARBA" id="ARBA00023004"/>
    </source>
</evidence>
<feature type="binding site" description="axial binding residue" evidence="4">
    <location>
        <position position="189"/>
    </location>
    <ligand>
        <name>heme b</name>
        <dbReference type="ChEBI" id="CHEBI:60344"/>
    </ligand>
    <ligandPart>
        <name>Fe</name>
        <dbReference type="ChEBI" id="CHEBI:18248"/>
    </ligandPart>
</feature>
<evidence type="ECO:0000256" key="4">
    <source>
        <dbReference type="HAMAP-Rule" id="MF_01297"/>
    </source>
</evidence>
<keyword evidence="7" id="KW-1185">Reference proteome</keyword>
<evidence type="ECO:0000313" key="6">
    <source>
        <dbReference type="EMBL" id="GHD13477.1"/>
    </source>
</evidence>
<comment type="domain">
    <text evidence="4">Forms a 10-stranded antiparallel beta-barrel structure able to accommodate a hydrophobic ligand in its interior. In fact, this fold hosts the heme group, which is located in a wide surface cleft.</text>
</comment>
<feature type="short sequence motif" description="GXWXGXG" evidence="4">
    <location>
        <begin position="21"/>
        <end position="27"/>
    </location>
</feature>
<evidence type="ECO:0000313" key="7">
    <source>
        <dbReference type="Proteomes" id="UP000642819"/>
    </source>
</evidence>
<dbReference type="InterPro" id="IPR012674">
    <property type="entry name" value="Calycin"/>
</dbReference>
<dbReference type="Pfam" id="PF08768">
    <property type="entry name" value="THAP4_heme-bd"/>
    <property type="match status" value="1"/>
</dbReference>
<comment type="catalytic activity">
    <reaction evidence="4">
        <text>peroxynitrite = nitrate</text>
        <dbReference type="Rhea" id="RHEA:63116"/>
        <dbReference type="ChEBI" id="CHEBI:17632"/>
        <dbReference type="ChEBI" id="CHEBI:25941"/>
    </reaction>
</comment>
<dbReference type="PANTHER" id="PTHR15854">
    <property type="entry name" value="THAP4 PROTEIN"/>
    <property type="match status" value="1"/>
</dbReference>
<evidence type="ECO:0000256" key="1">
    <source>
        <dbReference type="ARBA" id="ARBA00022617"/>
    </source>
</evidence>
<comment type="caution">
    <text evidence="4">Lacks conserved residue(s) required for the propagation of feature annotation.</text>
</comment>
<feature type="domain" description="THAP4-like heme-binding" evidence="5">
    <location>
        <begin position="12"/>
        <end position="196"/>
    </location>
</feature>